<dbReference type="AlphaFoldDB" id="A0A1H7ZNJ2"/>
<dbReference type="Pfam" id="PF00881">
    <property type="entry name" value="Nitroreductase"/>
    <property type="match status" value="1"/>
</dbReference>
<gene>
    <name evidence="2" type="ORF">SAMN04489760_12530</name>
</gene>
<accession>A0A1H7ZNJ2</accession>
<evidence type="ECO:0000259" key="1">
    <source>
        <dbReference type="Pfam" id="PF00881"/>
    </source>
</evidence>
<protein>
    <submittedName>
        <fullName evidence="2">SagB-type dehydrogenase domain-containing protein</fullName>
    </submittedName>
</protein>
<dbReference type="EMBL" id="FOBS01000025">
    <property type="protein sequence ID" value="SEM59876.1"/>
    <property type="molecule type" value="Genomic_DNA"/>
</dbReference>
<evidence type="ECO:0000313" key="3">
    <source>
        <dbReference type="Proteomes" id="UP000198744"/>
    </source>
</evidence>
<dbReference type="STRING" id="43775.SAMN04489760_12530"/>
<dbReference type="CDD" id="cd02142">
    <property type="entry name" value="McbC_SagB-like_oxidoreductase"/>
    <property type="match status" value="1"/>
</dbReference>
<dbReference type="PANTHER" id="PTHR43745:SF2">
    <property type="entry name" value="NITROREDUCTASE MJ1384-RELATED"/>
    <property type="match status" value="1"/>
</dbReference>
<dbReference type="OrthoDB" id="9801593at2"/>
<name>A0A1H7ZNJ2_9BACT</name>
<dbReference type="InterPro" id="IPR020051">
    <property type="entry name" value="SagB-type_dehydrogenase"/>
</dbReference>
<dbReference type="SUPFAM" id="SSF55469">
    <property type="entry name" value="FMN-dependent nitroreductase-like"/>
    <property type="match status" value="1"/>
</dbReference>
<dbReference type="Proteomes" id="UP000198744">
    <property type="component" value="Unassembled WGS sequence"/>
</dbReference>
<dbReference type="Gene3D" id="3.40.109.10">
    <property type="entry name" value="NADH Oxidase"/>
    <property type="match status" value="1"/>
</dbReference>
<dbReference type="InterPro" id="IPR000415">
    <property type="entry name" value="Nitroreductase-like"/>
</dbReference>
<feature type="domain" description="Nitroreductase" evidence="1">
    <location>
        <begin position="269"/>
        <end position="447"/>
    </location>
</feature>
<dbReference type="GO" id="GO:0016491">
    <property type="term" value="F:oxidoreductase activity"/>
    <property type="evidence" value="ECO:0007669"/>
    <property type="project" value="InterPro"/>
</dbReference>
<organism evidence="2 3">
    <name type="scientific">Syntrophus gentianae</name>
    <dbReference type="NCBI Taxonomy" id="43775"/>
    <lineage>
        <taxon>Bacteria</taxon>
        <taxon>Pseudomonadati</taxon>
        <taxon>Thermodesulfobacteriota</taxon>
        <taxon>Syntrophia</taxon>
        <taxon>Syntrophales</taxon>
        <taxon>Syntrophaceae</taxon>
        <taxon>Syntrophus</taxon>
    </lineage>
</organism>
<proteinExistence type="predicted"/>
<dbReference type="InterPro" id="IPR052544">
    <property type="entry name" value="Bacteriocin_Proc_Enz"/>
</dbReference>
<evidence type="ECO:0000313" key="2">
    <source>
        <dbReference type="EMBL" id="SEM59876.1"/>
    </source>
</evidence>
<dbReference type="InterPro" id="IPR029479">
    <property type="entry name" value="Nitroreductase"/>
</dbReference>
<dbReference type="NCBIfam" id="TIGR03605">
    <property type="entry name" value="antibiot_sagB"/>
    <property type="match status" value="1"/>
</dbReference>
<dbReference type="PANTHER" id="PTHR43745">
    <property type="entry name" value="NITROREDUCTASE MJ1384-RELATED"/>
    <property type="match status" value="1"/>
</dbReference>
<sequence length="459" mass="51507">MANSKAKQGQPSPTTDVPSFFVKFRKDLTAVPQKDGRIALFRNGGKVLDVPDIPLIEELRKSWMAEESIDRLAEFSGNAPALYFLTEKLFSLDLLQMQCRVGRQALFTFQPAPEWQAWREIPPAPFRRLSPFLCLRQEGNSLLLEMPLSQRTCLLHDETCLLWLMEMIREGGSPPAEDEARKVFYRALYLMNALEEKPAQPIWEFHDLLFFSASSIGFHDDPIGATWPLKDHLPPAPLFKPCKRECLFLPEPDGQLKDLLHAPFAEVLAGRRSGRIPGSRPISLEELGALLSTSARFQDILDDPSRPCPGSRRPSPSGGALHSLEIYLLVHSCIGLPSGVWRYDPQQHRLESIAADNNLLEAYLKNNPHALIQGAGMPHIRLVITSRFLRNSWKYEKIAYRLILQDLGCLYQTISLTATALKLASCILGTVDARRLGDLLSLEPLVEPVIGEMTLSSLP</sequence>
<reference evidence="2 3" key="1">
    <citation type="submission" date="2016-10" db="EMBL/GenBank/DDBJ databases">
        <authorList>
            <person name="de Groot N.N."/>
        </authorList>
    </citation>
    <scope>NUCLEOTIDE SEQUENCE [LARGE SCALE GENOMIC DNA]</scope>
    <source>
        <strain evidence="2 3">DSM 8423</strain>
    </source>
</reference>
<keyword evidence="3" id="KW-1185">Reference proteome</keyword>